<evidence type="ECO:0000256" key="4">
    <source>
        <dbReference type="ARBA" id="ARBA00022723"/>
    </source>
</evidence>
<keyword evidence="7" id="KW-0482">Metalloprotease</keyword>
<dbReference type="GO" id="GO:0004222">
    <property type="term" value="F:metalloendopeptidase activity"/>
    <property type="evidence" value="ECO:0007669"/>
    <property type="project" value="InterPro"/>
</dbReference>
<keyword evidence="11" id="KW-1185">Reference proteome</keyword>
<evidence type="ECO:0000256" key="2">
    <source>
        <dbReference type="ARBA" id="ARBA00007357"/>
    </source>
</evidence>
<organism evidence="10 11">
    <name type="scientific">Leptotrombidium deliense</name>
    <dbReference type="NCBI Taxonomy" id="299467"/>
    <lineage>
        <taxon>Eukaryota</taxon>
        <taxon>Metazoa</taxon>
        <taxon>Ecdysozoa</taxon>
        <taxon>Arthropoda</taxon>
        <taxon>Chelicerata</taxon>
        <taxon>Arachnida</taxon>
        <taxon>Acari</taxon>
        <taxon>Acariformes</taxon>
        <taxon>Trombidiformes</taxon>
        <taxon>Prostigmata</taxon>
        <taxon>Anystina</taxon>
        <taxon>Parasitengona</taxon>
        <taxon>Trombiculoidea</taxon>
        <taxon>Trombiculidae</taxon>
        <taxon>Leptotrombidium</taxon>
    </lineage>
</organism>
<dbReference type="SUPFAM" id="SSF55486">
    <property type="entry name" value="Metalloproteases ('zincins'), catalytic domain"/>
    <property type="match status" value="1"/>
</dbReference>
<dbReference type="Proteomes" id="UP000288716">
    <property type="component" value="Unassembled WGS sequence"/>
</dbReference>
<feature type="domain" description="Peptidase M13 N-terminal" evidence="9">
    <location>
        <begin position="1"/>
        <end position="207"/>
    </location>
</feature>
<keyword evidence="3" id="KW-0645">Protease</keyword>
<protein>
    <submittedName>
        <fullName evidence="10">Uncharacterized protein</fullName>
    </submittedName>
</protein>
<dbReference type="InterPro" id="IPR024079">
    <property type="entry name" value="MetalloPept_cat_dom_sf"/>
</dbReference>
<dbReference type="GO" id="GO:0005886">
    <property type="term" value="C:plasma membrane"/>
    <property type="evidence" value="ECO:0007669"/>
    <property type="project" value="TreeGrafter"/>
</dbReference>
<reference evidence="10 11" key="1">
    <citation type="journal article" date="2018" name="Gigascience">
        <title>Genomes of trombidid mites reveal novel predicted allergens and laterally-transferred genes associated with secondary metabolism.</title>
        <authorList>
            <person name="Dong X."/>
            <person name="Chaisiri K."/>
            <person name="Xia D."/>
            <person name="Armstrong S.D."/>
            <person name="Fang Y."/>
            <person name="Donnelly M.J."/>
            <person name="Kadowaki T."/>
            <person name="McGarry J.W."/>
            <person name="Darby A.C."/>
            <person name="Makepeace B.L."/>
        </authorList>
    </citation>
    <scope>NUCLEOTIDE SEQUENCE [LARGE SCALE GENOMIC DNA]</scope>
    <source>
        <strain evidence="10">UoL-UT</strain>
    </source>
</reference>
<dbReference type="AlphaFoldDB" id="A0A443SKN3"/>
<sequence>DEYGLEALHKLFKKVGGFPMITEKWDEANFDWQKAYVYIDTHINAVPLFFSYNVERLTEEEKTQNIQMQLLDSFYLGDTLIDEDVKREEKLEREKDFREGFKEYLTDLKGYIADDETIESDIVAFIEFEKKLAELVKESAEKDNADESEILTIKEMNEQYKDVDWLKLFGDIFMTAKVNITKEEKVYNSNPTYFKKIGTLLKETPKSKKVDEKALKTSCATDTERFFRVALNYWYMKTVLGKDAMHDLKGFMKTIKAALTLTINTNKWMQEKTKQAAQLKLNKMLNYIASPSEIKSDDELDEFYKQTGFISNENYVYDYKKMSKWVKYDELRKLTETSDNEVSVPSEVNSYYSPYDNKIQILTGFLSPPNFYPGAPLAINVPAIGSTIGHEITHGFDDTGSQYDAKGIKHNWWDKKTQRQYKNKVDCFVRQYSAYIEPKTGRHINGRKTVGENIADNGAIHQTYTAYKIYAALKHPEKDLKLPNEMSKFTKDQQFFISYANTYCGDHAKSWMYEQLQDEHSPDDARVIVPLQNSEEFSRAFNCPIGSPMNPEKKCILW</sequence>
<evidence type="ECO:0000256" key="7">
    <source>
        <dbReference type="ARBA" id="ARBA00023049"/>
    </source>
</evidence>
<keyword evidence="4" id="KW-0479">Metal-binding</keyword>
<accession>A0A443SKN3</accession>
<name>A0A443SKN3_9ACAR</name>
<evidence type="ECO:0000256" key="3">
    <source>
        <dbReference type="ARBA" id="ARBA00022670"/>
    </source>
</evidence>
<dbReference type="Pfam" id="PF05649">
    <property type="entry name" value="Peptidase_M13_N"/>
    <property type="match status" value="2"/>
</dbReference>
<dbReference type="Gene3D" id="3.40.390.10">
    <property type="entry name" value="Collagenase (Catalytic Domain)"/>
    <property type="match status" value="1"/>
</dbReference>
<gene>
    <name evidence="10" type="ORF">B4U80_05271</name>
</gene>
<feature type="non-terminal residue" evidence="10">
    <location>
        <position position="1"/>
    </location>
</feature>
<dbReference type="EMBL" id="NCKV01001600">
    <property type="protein sequence ID" value="RWS28084.1"/>
    <property type="molecule type" value="Genomic_DNA"/>
</dbReference>
<evidence type="ECO:0000256" key="5">
    <source>
        <dbReference type="ARBA" id="ARBA00022801"/>
    </source>
</evidence>
<dbReference type="GO" id="GO:0016485">
    <property type="term" value="P:protein processing"/>
    <property type="evidence" value="ECO:0007669"/>
    <property type="project" value="TreeGrafter"/>
</dbReference>
<evidence type="ECO:0000313" key="11">
    <source>
        <dbReference type="Proteomes" id="UP000288716"/>
    </source>
</evidence>
<evidence type="ECO:0000313" key="10">
    <source>
        <dbReference type="EMBL" id="RWS28084.1"/>
    </source>
</evidence>
<dbReference type="InterPro" id="IPR000718">
    <property type="entry name" value="Peptidase_M13"/>
</dbReference>
<dbReference type="GO" id="GO:0046872">
    <property type="term" value="F:metal ion binding"/>
    <property type="evidence" value="ECO:0007669"/>
    <property type="project" value="UniProtKB-KW"/>
</dbReference>
<dbReference type="InterPro" id="IPR008753">
    <property type="entry name" value="Peptidase_M13_N"/>
</dbReference>
<evidence type="ECO:0000256" key="1">
    <source>
        <dbReference type="ARBA" id="ARBA00001947"/>
    </source>
</evidence>
<dbReference type="OrthoDB" id="6475849at2759"/>
<dbReference type="Pfam" id="PF01431">
    <property type="entry name" value="Peptidase_M13"/>
    <property type="match status" value="1"/>
</dbReference>
<evidence type="ECO:0000259" key="9">
    <source>
        <dbReference type="Pfam" id="PF05649"/>
    </source>
</evidence>
<dbReference type="VEuPathDB" id="VectorBase:LDEU003955"/>
<comment type="similarity">
    <text evidence="2">Belongs to the peptidase M13 family.</text>
</comment>
<keyword evidence="5" id="KW-0378">Hydrolase</keyword>
<keyword evidence="6" id="KW-0862">Zinc</keyword>
<comment type="caution">
    <text evidence="10">The sequence shown here is derived from an EMBL/GenBank/DDBJ whole genome shotgun (WGS) entry which is preliminary data.</text>
</comment>
<dbReference type="PRINTS" id="PR00786">
    <property type="entry name" value="NEPRILYSIN"/>
</dbReference>
<proteinExistence type="inferred from homology"/>
<feature type="domain" description="Peptidase M13 C-terminal" evidence="8">
    <location>
        <begin position="349"/>
        <end position="555"/>
    </location>
</feature>
<dbReference type="PROSITE" id="PS51885">
    <property type="entry name" value="NEPRILYSIN"/>
    <property type="match status" value="1"/>
</dbReference>
<dbReference type="PANTHER" id="PTHR11733:SF237">
    <property type="entry name" value="NEPRILYSIN-LIKE 4"/>
    <property type="match status" value="1"/>
</dbReference>
<dbReference type="InterPro" id="IPR018497">
    <property type="entry name" value="Peptidase_M13_C"/>
</dbReference>
<dbReference type="CDD" id="cd08662">
    <property type="entry name" value="M13"/>
    <property type="match status" value="1"/>
</dbReference>
<evidence type="ECO:0000259" key="8">
    <source>
        <dbReference type="Pfam" id="PF01431"/>
    </source>
</evidence>
<comment type="cofactor">
    <cofactor evidence="1">
        <name>Zn(2+)</name>
        <dbReference type="ChEBI" id="CHEBI:29105"/>
    </cofactor>
</comment>
<dbReference type="PANTHER" id="PTHR11733">
    <property type="entry name" value="ZINC METALLOPROTEASE FAMILY M13 NEPRILYSIN-RELATED"/>
    <property type="match status" value="1"/>
</dbReference>
<feature type="domain" description="Peptidase M13 N-terminal" evidence="9">
    <location>
        <begin position="216"/>
        <end position="291"/>
    </location>
</feature>
<evidence type="ECO:0000256" key="6">
    <source>
        <dbReference type="ARBA" id="ARBA00022833"/>
    </source>
</evidence>